<sequence>MNNNTPFSKKPSFNAVPINKLQIETDEIDEETRRMIDQKSIEQLTNENAVISQEIDKLNEEFSDYSKKSNDIELLLRSQQQCILLINKDNEELKEIADQTEQRLMSKSSGKHKKSKNIKESELFDQIRYSIEKQNSLTQKAISTIDNDLNLQKIIAIRKKNLLLSKNQLSNFDQIIIKRHNLIERYKEYINETTNHTKRNLLFKEYEDLINENKELTDRYSVINKQKQILENKKKKLADIENSIKEIELIKEDTKKIEEEIENKKTYSDFSQIFYHDAQFTESQSYESQLYNSVGCVTDSPRFAKTTEKDLRNLIDLFENKISQIKKEIDIEGTEIIKMAETIRDQHKEIYLKADLMIKNKLKKLKK</sequence>
<gene>
    <name evidence="2" type="ORF">M9Y10_002043</name>
</gene>
<protein>
    <recommendedName>
        <fullName evidence="4">DUF4201 domain-containing protein</fullName>
    </recommendedName>
</protein>
<feature type="coiled-coil region" evidence="1">
    <location>
        <begin position="199"/>
        <end position="264"/>
    </location>
</feature>
<comment type="caution">
    <text evidence="2">The sequence shown here is derived from an EMBL/GenBank/DDBJ whole genome shotgun (WGS) entry which is preliminary data.</text>
</comment>
<dbReference type="Proteomes" id="UP001470230">
    <property type="component" value="Unassembled WGS sequence"/>
</dbReference>
<feature type="coiled-coil region" evidence="1">
    <location>
        <begin position="41"/>
        <end position="103"/>
    </location>
</feature>
<evidence type="ECO:0000313" key="3">
    <source>
        <dbReference type="Proteomes" id="UP001470230"/>
    </source>
</evidence>
<organism evidence="2 3">
    <name type="scientific">Tritrichomonas musculus</name>
    <dbReference type="NCBI Taxonomy" id="1915356"/>
    <lineage>
        <taxon>Eukaryota</taxon>
        <taxon>Metamonada</taxon>
        <taxon>Parabasalia</taxon>
        <taxon>Tritrichomonadida</taxon>
        <taxon>Tritrichomonadidae</taxon>
        <taxon>Tritrichomonas</taxon>
    </lineage>
</organism>
<proteinExistence type="predicted"/>
<evidence type="ECO:0008006" key="4">
    <source>
        <dbReference type="Google" id="ProtNLM"/>
    </source>
</evidence>
<reference evidence="2 3" key="1">
    <citation type="submission" date="2024-04" db="EMBL/GenBank/DDBJ databases">
        <title>Tritrichomonas musculus Genome.</title>
        <authorList>
            <person name="Alves-Ferreira E."/>
            <person name="Grigg M."/>
            <person name="Lorenzi H."/>
            <person name="Galac M."/>
        </authorList>
    </citation>
    <scope>NUCLEOTIDE SEQUENCE [LARGE SCALE GENOMIC DNA]</scope>
    <source>
        <strain evidence="2 3">EAF2021</strain>
    </source>
</reference>
<keyword evidence="3" id="KW-1185">Reference proteome</keyword>
<name>A0ABR2L9S2_9EUKA</name>
<evidence type="ECO:0000313" key="2">
    <source>
        <dbReference type="EMBL" id="KAK8899721.1"/>
    </source>
</evidence>
<evidence type="ECO:0000256" key="1">
    <source>
        <dbReference type="SAM" id="Coils"/>
    </source>
</evidence>
<accession>A0ABR2L9S2</accession>
<dbReference type="EMBL" id="JAPFFF010000001">
    <property type="protein sequence ID" value="KAK8899721.1"/>
    <property type="molecule type" value="Genomic_DNA"/>
</dbReference>
<keyword evidence="1" id="KW-0175">Coiled coil</keyword>